<evidence type="ECO:0000256" key="6">
    <source>
        <dbReference type="ARBA" id="ARBA00022723"/>
    </source>
</evidence>
<evidence type="ECO:0000256" key="8">
    <source>
        <dbReference type="ARBA" id="ARBA00022842"/>
    </source>
</evidence>
<organism evidence="11 12">
    <name type="scientific">Roseateles terrae</name>
    <dbReference type="NCBI Taxonomy" id="431060"/>
    <lineage>
        <taxon>Bacteria</taxon>
        <taxon>Pseudomonadati</taxon>
        <taxon>Pseudomonadota</taxon>
        <taxon>Betaproteobacteria</taxon>
        <taxon>Burkholderiales</taxon>
        <taxon>Sphaerotilaceae</taxon>
        <taxon>Roseateles</taxon>
    </lineage>
</organism>
<protein>
    <recommendedName>
        <fullName evidence="3">FAD:protein FMN transferase</fullName>
        <ecNumber evidence="2">2.7.1.180</ecNumber>
    </recommendedName>
    <alternativeName>
        <fullName evidence="9">Flavin transferase</fullName>
    </alternativeName>
</protein>
<dbReference type="PANTHER" id="PTHR30040">
    <property type="entry name" value="THIAMINE BIOSYNTHESIS LIPOPROTEIN APBE"/>
    <property type="match status" value="1"/>
</dbReference>
<evidence type="ECO:0000313" key="12">
    <source>
        <dbReference type="Proteomes" id="UP000574369"/>
    </source>
</evidence>
<evidence type="ECO:0000256" key="4">
    <source>
        <dbReference type="ARBA" id="ARBA00022630"/>
    </source>
</evidence>
<comment type="caution">
    <text evidence="11">The sequence shown here is derived from an EMBL/GenBank/DDBJ whole genome shotgun (WGS) entry which is preliminary data.</text>
</comment>
<dbReference type="PIRSF" id="PIRSF006268">
    <property type="entry name" value="ApbE"/>
    <property type="match status" value="1"/>
</dbReference>
<comment type="catalytic activity">
    <reaction evidence="10">
        <text>L-threonyl-[protein] + FAD = FMN-L-threonyl-[protein] + AMP + H(+)</text>
        <dbReference type="Rhea" id="RHEA:36847"/>
        <dbReference type="Rhea" id="RHEA-COMP:11060"/>
        <dbReference type="Rhea" id="RHEA-COMP:11061"/>
        <dbReference type="ChEBI" id="CHEBI:15378"/>
        <dbReference type="ChEBI" id="CHEBI:30013"/>
        <dbReference type="ChEBI" id="CHEBI:57692"/>
        <dbReference type="ChEBI" id="CHEBI:74257"/>
        <dbReference type="ChEBI" id="CHEBI:456215"/>
        <dbReference type="EC" id="2.7.1.180"/>
    </reaction>
</comment>
<dbReference type="EMBL" id="JACHXO010000006">
    <property type="protein sequence ID" value="MBB3196121.1"/>
    <property type="molecule type" value="Genomic_DNA"/>
</dbReference>
<dbReference type="RefSeq" id="WP_184295111.1">
    <property type="nucleotide sequence ID" value="NZ_JACHXO010000006.1"/>
</dbReference>
<dbReference type="PANTHER" id="PTHR30040:SF2">
    <property type="entry name" value="FAD:PROTEIN FMN TRANSFERASE"/>
    <property type="match status" value="1"/>
</dbReference>
<dbReference type="Proteomes" id="UP000574369">
    <property type="component" value="Unassembled WGS sequence"/>
</dbReference>
<proteinExistence type="predicted"/>
<sequence>MSAEVPSRPLEPLPAWSQEHPLVPRVAVPHDITGEPPALGQPVHRLSGMTMGTTWSVALVGPPGLRLAAIEAAVLRVCNDVIAEMSQWTPESILSRFNRAASGSDHAVPEGFARVLSAALDIAALSDGAYDPTAGELVGLWGFGPSGLPASSDVHMDTADSFDAAADTDADPVAVRTSTSTSTWLRHDDPEFRLPTPEQCTQAHCGWQSLRWDAQRRVLTQPGRATLDLSAIAKGDAVDRLSDLLTGLGLPHHLVEVGGELRGAGLKPDGQPWWVDLEPPQPDSALPPMRVALHGLSVATSGDYRKTYQDAQGQRISHTVDPRQRRPVSHGLASVTVLHPSAMWADGWSTALMVLGTDDGMRLAEQQQLAARLVVRRPSGGFDEHLSSALQALLI</sequence>
<accession>A0ABR6GVH9</accession>
<evidence type="ECO:0000256" key="10">
    <source>
        <dbReference type="ARBA" id="ARBA00048540"/>
    </source>
</evidence>
<keyword evidence="12" id="KW-1185">Reference proteome</keyword>
<keyword evidence="5" id="KW-0808">Transferase</keyword>
<keyword evidence="11" id="KW-0449">Lipoprotein</keyword>
<name>A0ABR6GVH9_9BURK</name>
<evidence type="ECO:0000313" key="11">
    <source>
        <dbReference type="EMBL" id="MBB3196121.1"/>
    </source>
</evidence>
<dbReference type="SUPFAM" id="SSF143631">
    <property type="entry name" value="ApbE-like"/>
    <property type="match status" value="2"/>
</dbReference>
<evidence type="ECO:0000256" key="2">
    <source>
        <dbReference type="ARBA" id="ARBA00011955"/>
    </source>
</evidence>
<keyword evidence="6" id="KW-0479">Metal-binding</keyword>
<gene>
    <name evidence="11" type="ORF">FHS28_003531</name>
</gene>
<dbReference type="Pfam" id="PF02424">
    <property type="entry name" value="ApbE"/>
    <property type="match status" value="2"/>
</dbReference>
<keyword evidence="4" id="KW-0285">Flavoprotein</keyword>
<evidence type="ECO:0000256" key="5">
    <source>
        <dbReference type="ARBA" id="ARBA00022679"/>
    </source>
</evidence>
<dbReference type="Gene3D" id="3.10.520.10">
    <property type="entry name" value="ApbE-like domains"/>
    <property type="match status" value="1"/>
</dbReference>
<dbReference type="EC" id="2.7.1.180" evidence="2"/>
<dbReference type="InterPro" id="IPR024932">
    <property type="entry name" value="ApbE"/>
</dbReference>
<keyword evidence="8" id="KW-0460">Magnesium</keyword>
<keyword evidence="7" id="KW-0274">FAD</keyword>
<reference evidence="11 12" key="1">
    <citation type="submission" date="2020-08" db="EMBL/GenBank/DDBJ databases">
        <title>Genomic Encyclopedia of Type Strains, Phase III (KMG-III): the genomes of soil and plant-associated and newly described type strains.</title>
        <authorList>
            <person name="Whitman W."/>
        </authorList>
    </citation>
    <scope>NUCLEOTIDE SEQUENCE [LARGE SCALE GENOMIC DNA]</scope>
    <source>
        <strain evidence="11 12">CECT 7247</strain>
    </source>
</reference>
<dbReference type="InterPro" id="IPR003374">
    <property type="entry name" value="ApbE-like_sf"/>
</dbReference>
<evidence type="ECO:0000256" key="1">
    <source>
        <dbReference type="ARBA" id="ARBA00001946"/>
    </source>
</evidence>
<comment type="cofactor">
    <cofactor evidence="1">
        <name>Mg(2+)</name>
        <dbReference type="ChEBI" id="CHEBI:18420"/>
    </cofactor>
</comment>
<evidence type="ECO:0000256" key="3">
    <source>
        <dbReference type="ARBA" id="ARBA00016337"/>
    </source>
</evidence>
<evidence type="ECO:0000256" key="9">
    <source>
        <dbReference type="ARBA" id="ARBA00031306"/>
    </source>
</evidence>
<evidence type="ECO:0000256" key="7">
    <source>
        <dbReference type="ARBA" id="ARBA00022827"/>
    </source>
</evidence>